<dbReference type="PANTHER" id="PTHR16308:SF13">
    <property type="entry name" value="PROTEIN LINGERER"/>
    <property type="match status" value="1"/>
</dbReference>
<evidence type="ECO:0000313" key="5">
    <source>
        <dbReference type="EMBL" id="EDO31164.1"/>
    </source>
</evidence>
<dbReference type="GO" id="GO:0005737">
    <property type="term" value="C:cytoplasm"/>
    <property type="evidence" value="ECO:0007669"/>
    <property type="project" value="UniProtKB-SubCell"/>
</dbReference>
<feature type="non-terminal residue" evidence="5">
    <location>
        <position position="1"/>
    </location>
</feature>
<evidence type="ECO:0000256" key="1">
    <source>
        <dbReference type="ARBA" id="ARBA00004496"/>
    </source>
</evidence>
<dbReference type="AlphaFoldDB" id="A7SYP7"/>
<name>A7SYP7_NEMVE</name>
<feature type="region of interest" description="Disordered" evidence="4">
    <location>
        <begin position="205"/>
        <end position="270"/>
    </location>
</feature>
<sequence>KPNLPPGVLPMNTLYGMQQPGLVPAYSLPYGYEDLQRLQMSGYYDVPFQTQGREALQGTYQADQKFGRSDASSPVQTTMNQAATPGQHHLQQQAYMNAAMPHPYGYGGLAFYPGSGMLPSGFPAYTAPMYQVMMTSAVEVMIMASLHITYPSRNLRANQTLFGDSKAFLGSTPPPALNLNVQGQHGHMSNYPTHTAPFMNMMPQAQQHHQASIFHHHQQQQQQHHLPHHHQEMSGGNLSQRGGGQQSQLGKQSQSKGYPGGFWSSANKSL</sequence>
<evidence type="ECO:0000256" key="3">
    <source>
        <dbReference type="ARBA" id="ARBA00022553"/>
    </source>
</evidence>
<dbReference type="HOGENOM" id="CLU_1032789_0_0_1"/>
<keyword evidence="6" id="KW-1185">Reference proteome</keyword>
<dbReference type="InterPro" id="IPR051833">
    <property type="entry name" value="TC-DDR_regulator"/>
</dbReference>
<dbReference type="STRING" id="45351.A7SYP7"/>
<dbReference type="PANTHER" id="PTHR16308">
    <property type="entry name" value="UBIQUITIN ASSOCIATED PROTEIN 2-LIKE/LINGERER"/>
    <property type="match status" value="1"/>
</dbReference>
<dbReference type="InParanoid" id="A7SYP7"/>
<feature type="compositionally biased region" description="Low complexity" evidence="4">
    <location>
        <begin position="234"/>
        <end position="257"/>
    </location>
</feature>
<proteinExistence type="predicted"/>
<dbReference type="EMBL" id="DS469930">
    <property type="protein sequence ID" value="EDO31164.1"/>
    <property type="molecule type" value="Genomic_DNA"/>
</dbReference>
<gene>
    <name evidence="5" type="ORF">NEMVEDRAFT_v1g219610</name>
</gene>
<feature type="compositionally biased region" description="Low complexity" evidence="4">
    <location>
        <begin position="206"/>
        <end position="224"/>
    </location>
</feature>
<reference evidence="5 6" key="1">
    <citation type="journal article" date="2007" name="Science">
        <title>Sea anemone genome reveals ancestral eumetazoan gene repertoire and genomic organization.</title>
        <authorList>
            <person name="Putnam N.H."/>
            <person name="Srivastava M."/>
            <person name="Hellsten U."/>
            <person name="Dirks B."/>
            <person name="Chapman J."/>
            <person name="Salamov A."/>
            <person name="Terry A."/>
            <person name="Shapiro H."/>
            <person name="Lindquist E."/>
            <person name="Kapitonov V.V."/>
            <person name="Jurka J."/>
            <person name="Genikhovich G."/>
            <person name="Grigoriev I.V."/>
            <person name="Lucas S.M."/>
            <person name="Steele R.E."/>
            <person name="Finnerty J.R."/>
            <person name="Technau U."/>
            <person name="Martindale M.Q."/>
            <person name="Rokhsar D.S."/>
        </authorList>
    </citation>
    <scope>NUCLEOTIDE SEQUENCE [LARGE SCALE GENOMIC DNA]</scope>
    <source>
        <strain evidence="6">CH2 X CH6</strain>
    </source>
</reference>
<comment type="subcellular location">
    <subcellularLocation>
        <location evidence="1">Cytoplasm</location>
    </subcellularLocation>
</comment>
<evidence type="ECO:0000313" key="6">
    <source>
        <dbReference type="Proteomes" id="UP000001593"/>
    </source>
</evidence>
<accession>A7SYP7</accession>
<organism evidence="5 6">
    <name type="scientific">Nematostella vectensis</name>
    <name type="common">Starlet sea anemone</name>
    <dbReference type="NCBI Taxonomy" id="45351"/>
    <lineage>
        <taxon>Eukaryota</taxon>
        <taxon>Metazoa</taxon>
        <taxon>Cnidaria</taxon>
        <taxon>Anthozoa</taxon>
        <taxon>Hexacorallia</taxon>
        <taxon>Actiniaria</taxon>
        <taxon>Edwardsiidae</taxon>
        <taxon>Nematostella</taxon>
    </lineage>
</organism>
<evidence type="ECO:0000256" key="4">
    <source>
        <dbReference type="SAM" id="MobiDB-lite"/>
    </source>
</evidence>
<keyword evidence="2" id="KW-0963">Cytoplasm</keyword>
<keyword evidence="3" id="KW-0597">Phosphoprotein</keyword>
<evidence type="ECO:0000256" key="2">
    <source>
        <dbReference type="ARBA" id="ARBA00022490"/>
    </source>
</evidence>
<protein>
    <submittedName>
        <fullName evidence="5">Uncharacterized protein</fullName>
    </submittedName>
</protein>
<dbReference type="Proteomes" id="UP000001593">
    <property type="component" value="Unassembled WGS sequence"/>
</dbReference>